<organism evidence="3 4">
    <name type="scientific">Carnegiea gigantea</name>
    <dbReference type="NCBI Taxonomy" id="171969"/>
    <lineage>
        <taxon>Eukaryota</taxon>
        <taxon>Viridiplantae</taxon>
        <taxon>Streptophyta</taxon>
        <taxon>Embryophyta</taxon>
        <taxon>Tracheophyta</taxon>
        <taxon>Spermatophyta</taxon>
        <taxon>Magnoliopsida</taxon>
        <taxon>eudicotyledons</taxon>
        <taxon>Gunneridae</taxon>
        <taxon>Pentapetalae</taxon>
        <taxon>Caryophyllales</taxon>
        <taxon>Cactineae</taxon>
        <taxon>Cactaceae</taxon>
        <taxon>Cactoideae</taxon>
        <taxon>Echinocereeae</taxon>
        <taxon>Carnegiea</taxon>
    </lineage>
</organism>
<dbReference type="InterPro" id="IPR044217">
    <property type="entry name" value="CLPT1/2"/>
</dbReference>
<dbReference type="Proteomes" id="UP001153076">
    <property type="component" value="Unassembled WGS sequence"/>
</dbReference>
<evidence type="ECO:0000256" key="1">
    <source>
        <dbReference type="PROSITE-ProRule" id="PRU01251"/>
    </source>
</evidence>
<dbReference type="OrthoDB" id="2014724at2759"/>
<accession>A0A9Q1JQW6</accession>
<evidence type="ECO:0000259" key="2">
    <source>
        <dbReference type="PROSITE" id="PS51903"/>
    </source>
</evidence>
<evidence type="ECO:0000313" key="4">
    <source>
        <dbReference type="Proteomes" id="UP001153076"/>
    </source>
</evidence>
<keyword evidence="1" id="KW-0677">Repeat</keyword>
<dbReference type="PANTHER" id="PTHR47016">
    <property type="entry name" value="ATP-DEPENDENT CLP PROTEASE ATP-BINDING SUBUNIT CLPT1, CHLOROPLASTIC"/>
    <property type="match status" value="1"/>
</dbReference>
<evidence type="ECO:0000313" key="3">
    <source>
        <dbReference type="EMBL" id="KAJ8429365.1"/>
    </source>
</evidence>
<proteinExistence type="predicted"/>
<reference evidence="3" key="1">
    <citation type="submission" date="2022-04" db="EMBL/GenBank/DDBJ databases">
        <title>Carnegiea gigantea Genome sequencing and assembly v2.</title>
        <authorList>
            <person name="Copetti D."/>
            <person name="Sanderson M.J."/>
            <person name="Burquez A."/>
            <person name="Wojciechowski M.F."/>
        </authorList>
    </citation>
    <scope>NUCLEOTIDE SEQUENCE</scope>
    <source>
        <strain evidence="3">SGP5-SGP5p</strain>
        <tissue evidence="3">Aerial part</tissue>
    </source>
</reference>
<dbReference type="PROSITE" id="PS51903">
    <property type="entry name" value="CLP_R"/>
    <property type="match status" value="1"/>
</dbReference>
<dbReference type="EMBL" id="JAKOGI010000900">
    <property type="protein sequence ID" value="KAJ8429365.1"/>
    <property type="molecule type" value="Genomic_DNA"/>
</dbReference>
<dbReference type="Gene3D" id="1.10.1780.10">
    <property type="entry name" value="Clp, N-terminal domain"/>
    <property type="match status" value="1"/>
</dbReference>
<dbReference type="PANTHER" id="PTHR47016:SF1">
    <property type="entry name" value="ATP-DEPENDENT CLP PROTEASE ATP-BINDING SUBUNIT CLPT1, CHLOROPLASTIC"/>
    <property type="match status" value="1"/>
</dbReference>
<protein>
    <recommendedName>
        <fullName evidence="2">Clp R domain-containing protein</fullName>
    </recommendedName>
</protein>
<dbReference type="SUPFAM" id="SSF81923">
    <property type="entry name" value="Double Clp-N motif"/>
    <property type="match status" value="1"/>
</dbReference>
<sequence length="290" mass="32273">MTAHTLNLLSLSSITSSPELRRFNVFRLIPPSSDKSSGLVSSFVGRPLSLRLVNPNCIVLKRQSTVLTVAFSLPASKREDVPADKLPKWSARAIRSFAMAELQAVKLKYPEIGTEALLLGIMVEVMTVATSWFDKELATPVKWHGPFQWPGTSEVAKFLRANGITHAKVREETLNLLGKSDMYFVSPKDPPLTEPAQKAIDWAVGQKLKSGGDGEITVAYLFLGLWEQKESAAHRILEFLGFNDEKVKEISKYVGSLVDSLNDLFFFDIFLIFLLDKDIVLTHKLHAAKS</sequence>
<gene>
    <name evidence="3" type="ORF">Cgig2_033197</name>
</gene>
<feature type="domain" description="Clp R" evidence="2">
    <location>
        <begin position="86"/>
        <end position="257"/>
    </location>
</feature>
<name>A0A9Q1JQW6_9CARY</name>
<keyword evidence="4" id="KW-1185">Reference proteome</keyword>
<comment type="caution">
    <text evidence="3">The sequence shown here is derived from an EMBL/GenBank/DDBJ whole genome shotgun (WGS) entry which is preliminary data.</text>
</comment>
<dbReference type="AlphaFoldDB" id="A0A9Q1JQW6"/>
<dbReference type="InterPro" id="IPR036628">
    <property type="entry name" value="Clp_N_dom_sf"/>
</dbReference>
<dbReference type="Pfam" id="PF02861">
    <property type="entry name" value="Clp_N"/>
    <property type="match status" value="1"/>
</dbReference>
<dbReference type="InterPro" id="IPR004176">
    <property type="entry name" value="Clp_R_N"/>
</dbReference>